<reference evidence="13" key="1">
    <citation type="submission" date="2023-07" db="EMBL/GenBank/DDBJ databases">
        <title>Sorghum-associated microbial communities from plants grown in Nebraska, USA.</title>
        <authorList>
            <person name="Schachtman D."/>
        </authorList>
    </citation>
    <scope>NUCLEOTIDE SEQUENCE</scope>
    <source>
        <strain evidence="13">DS3754</strain>
    </source>
</reference>
<evidence type="ECO:0000313" key="14">
    <source>
        <dbReference type="Proteomes" id="UP001242045"/>
    </source>
</evidence>
<evidence type="ECO:0000256" key="11">
    <source>
        <dbReference type="SAM" id="MobiDB-lite"/>
    </source>
</evidence>
<dbReference type="PROSITE" id="PS51161">
    <property type="entry name" value="ATP_CONE"/>
    <property type="match status" value="2"/>
</dbReference>
<name>A0AAW8DC85_9BURK</name>
<dbReference type="FunFam" id="3.20.70.20:FF:000009">
    <property type="entry name" value="Ribonucleoside-diphosphate reductase"/>
    <property type="match status" value="1"/>
</dbReference>
<dbReference type="CDD" id="cd01679">
    <property type="entry name" value="RNR_I"/>
    <property type="match status" value="1"/>
</dbReference>
<evidence type="ECO:0000256" key="6">
    <source>
        <dbReference type="ARBA" id="ARBA00023116"/>
    </source>
</evidence>
<evidence type="ECO:0000259" key="12">
    <source>
        <dbReference type="PROSITE" id="PS51161"/>
    </source>
</evidence>
<dbReference type="AlphaFoldDB" id="A0AAW8DC85"/>
<dbReference type="SUPFAM" id="SSF51998">
    <property type="entry name" value="PFL-like glycyl radical enzymes"/>
    <property type="match status" value="1"/>
</dbReference>
<evidence type="ECO:0000256" key="1">
    <source>
        <dbReference type="ARBA" id="ARBA00010406"/>
    </source>
</evidence>
<comment type="function">
    <text evidence="7 10">Provides the precursors necessary for DNA synthesis. Catalyzes the biosynthesis of deoxyribonucleotides from the corresponding ribonucleotides.</text>
</comment>
<protein>
    <recommendedName>
        <fullName evidence="10">Ribonucleoside-diphosphate reductase</fullName>
        <ecNumber evidence="10">1.17.4.1</ecNumber>
    </recommendedName>
</protein>
<evidence type="ECO:0000256" key="5">
    <source>
        <dbReference type="ARBA" id="ARBA00023002"/>
    </source>
</evidence>
<accession>A0AAW8DC85</accession>
<dbReference type="InterPro" id="IPR005144">
    <property type="entry name" value="ATP-cone_dom"/>
</dbReference>
<dbReference type="GO" id="GO:0009263">
    <property type="term" value="P:deoxyribonucleotide biosynthetic process"/>
    <property type="evidence" value="ECO:0007669"/>
    <property type="project" value="UniProtKB-KW"/>
</dbReference>
<dbReference type="Pfam" id="PF00317">
    <property type="entry name" value="Ribonuc_red_lgN"/>
    <property type="match status" value="1"/>
</dbReference>
<gene>
    <name evidence="13" type="ORF">J2W31_006102</name>
</gene>
<evidence type="ECO:0000256" key="7">
    <source>
        <dbReference type="ARBA" id="ARBA00024942"/>
    </source>
</evidence>
<evidence type="ECO:0000256" key="8">
    <source>
        <dbReference type="ARBA" id="ARBA00047754"/>
    </source>
</evidence>
<dbReference type="InterPro" id="IPR013346">
    <property type="entry name" value="NrdE_NrdA_C"/>
</dbReference>
<dbReference type="InterPro" id="IPR013509">
    <property type="entry name" value="RNR_lsu_N"/>
</dbReference>
<dbReference type="GO" id="GO:0004748">
    <property type="term" value="F:ribonucleoside-diphosphate reductase activity, thioredoxin disulfide as acceptor"/>
    <property type="evidence" value="ECO:0007669"/>
    <property type="project" value="UniProtKB-EC"/>
</dbReference>
<dbReference type="PANTHER" id="PTHR11573:SF6">
    <property type="entry name" value="RIBONUCLEOSIDE-DIPHOSPHATE REDUCTASE LARGE SUBUNIT"/>
    <property type="match status" value="1"/>
</dbReference>
<keyword evidence="3 9" id="KW-0547">Nucleotide-binding</keyword>
<evidence type="ECO:0000256" key="3">
    <source>
        <dbReference type="ARBA" id="ARBA00022741"/>
    </source>
</evidence>
<dbReference type="EC" id="1.17.4.1" evidence="10"/>
<feature type="domain" description="ATP-cone" evidence="12">
    <location>
        <begin position="37"/>
        <end position="137"/>
    </location>
</feature>
<dbReference type="NCBIfam" id="TIGR02506">
    <property type="entry name" value="NrdE_NrdA"/>
    <property type="match status" value="1"/>
</dbReference>
<dbReference type="EMBL" id="JAUSRD010000022">
    <property type="protein sequence ID" value="MDP9896960.1"/>
    <property type="molecule type" value="Genomic_DNA"/>
</dbReference>
<dbReference type="PRINTS" id="PR01183">
    <property type="entry name" value="RIBORDTASEM1"/>
</dbReference>
<dbReference type="Proteomes" id="UP001242045">
    <property type="component" value="Unassembled WGS sequence"/>
</dbReference>
<evidence type="ECO:0000256" key="10">
    <source>
        <dbReference type="RuleBase" id="RU003410"/>
    </source>
</evidence>
<dbReference type="GO" id="GO:0005524">
    <property type="term" value="F:ATP binding"/>
    <property type="evidence" value="ECO:0007669"/>
    <property type="project" value="UniProtKB-UniRule"/>
</dbReference>
<dbReference type="Pfam" id="PF03477">
    <property type="entry name" value="ATP-cone"/>
    <property type="match status" value="1"/>
</dbReference>
<feature type="compositionally biased region" description="Polar residues" evidence="11">
    <location>
        <begin position="17"/>
        <end position="32"/>
    </location>
</feature>
<keyword evidence="6 10" id="KW-0215">Deoxyribonucleotide synthesis</keyword>
<evidence type="ECO:0000256" key="9">
    <source>
        <dbReference type="PROSITE-ProRule" id="PRU00492"/>
    </source>
</evidence>
<feature type="region of interest" description="Disordered" evidence="11">
    <location>
        <begin position="1"/>
        <end position="32"/>
    </location>
</feature>
<comment type="similarity">
    <text evidence="1 10">Belongs to the ribonucleoside diphosphate reductase large chain family.</text>
</comment>
<keyword evidence="5 10" id="KW-0560">Oxidoreductase</keyword>
<dbReference type="Pfam" id="PF02867">
    <property type="entry name" value="Ribonuc_red_lgC"/>
    <property type="match status" value="1"/>
</dbReference>
<dbReference type="InterPro" id="IPR008926">
    <property type="entry name" value="RNR_R1-su_N"/>
</dbReference>
<organism evidence="13 14">
    <name type="scientific">Variovorax boronicumulans</name>
    <dbReference type="NCBI Taxonomy" id="436515"/>
    <lineage>
        <taxon>Bacteria</taxon>
        <taxon>Pseudomonadati</taxon>
        <taxon>Pseudomonadota</taxon>
        <taxon>Betaproteobacteria</taxon>
        <taxon>Burkholderiales</taxon>
        <taxon>Comamonadaceae</taxon>
        <taxon>Variovorax</taxon>
    </lineage>
</organism>
<dbReference type="PANTHER" id="PTHR11573">
    <property type="entry name" value="RIBONUCLEOSIDE-DIPHOSPHATE REDUCTASE LARGE CHAIN"/>
    <property type="match status" value="1"/>
</dbReference>
<feature type="compositionally biased region" description="Polar residues" evidence="11">
    <location>
        <begin position="1"/>
        <end position="10"/>
    </location>
</feature>
<dbReference type="InterPro" id="IPR000788">
    <property type="entry name" value="RNR_lg_C"/>
</dbReference>
<feature type="domain" description="ATP-cone" evidence="12">
    <location>
        <begin position="151"/>
        <end position="240"/>
    </location>
</feature>
<evidence type="ECO:0000256" key="2">
    <source>
        <dbReference type="ARBA" id="ARBA00022533"/>
    </source>
</evidence>
<dbReference type="PROSITE" id="PS00089">
    <property type="entry name" value="RIBORED_LARGE"/>
    <property type="match status" value="1"/>
</dbReference>
<dbReference type="Gene3D" id="3.20.70.20">
    <property type="match status" value="1"/>
</dbReference>
<sequence>MQTALNTPSTPRAVPSTPVQQQRDTAGSPTGQNLAHYQIIRRNGAVVPFEPNKIAIAMMKAFLAVHGTQGAASASVRETVDVLTQGVIRAMVRSRPGGGTFHIEDVQDQVELGLMRGGHHEIARAYVLYRERRTQERSKQVEQEAPATPTLHVLDNGERVALDLNQLKGLIESACENLGDSITAAPIVAETMRNLYDGVPLDEVYKASILAARTLIEKDPDYTFATARLLLHTIFKEIIGREVMPVDRATAYADYFPQFIKKGVENDLLDEKLLQYDLPRLGAALKAERDNQFDYLGLQTLYDRYFLHVRKTRIELPQAFFMRVAMGLSLGEIDREARAIEFYEVLSSFDFMSSTPTLFNAGTLRSQLSSCYLTTVPDDLDGIYESIKENALLSKFAGGLGNDWTRVRALGSHIKGTNGESQGVVPFLKVVNDTAVAVNQGGKRKGAVCTYLETWHLDIEEFLELRKNTGDDRRRTHDMNTANWIPDLFMRRVMEKGTWTLFSPSNVPDLHDLFGADFEKAYVAYEEKAARGEIKPARTIQASDLWRKMLTMLFETGHPWITFKDACNVRSPQQHAGVVHSSNLCTEITLNTSDTETAVCNLGSVNLLQHLKDGKVDQEKLKRTISTAMRMLDNVIDINYYAVKKARDSNLRHRPVGLGLMGFQDALYELRIPYASQEAVQFADESMEAICYHAYWASTELAKERGKYSSYKGSLWDKGILPIDTLDLLEQARGGYVEVDRSATLDWDALRAKIKADGMRNSNCVAIAPTATISNIIGVDASIEPCFGNLSVKSNLSGEFTVINHYLVRDLKRLGLWDDVMVMDLKHFDGSLRPIDRVPQDVKALYATAFEVETTWLVEAASRRQKWIDQAQSLNIYMAGASGKKLDDTYKLAWLRGLKTTYYLRTQSATHAEKSTVQSGRLNAVSSGNDAPSGMSSLEAAAAAAKAQMSAMPATDIAFCGVDDPTCEACQ</sequence>
<proteinExistence type="inferred from homology"/>
<dbReference type="NCBIfam" id="NF005544">
    <property type="entry name" value="PRK07207.1"/>
    <property type="match status" value="1"/>
</dbReference>
<comment type="catalytic activity">
    <reaction evidence="8 10">
        <text>a 2'-deoxyribonucleoside 5'-diphosphate + [thioredoxin]-disulfide + H2O = a ribonucleoside 5'-diphosphate + [thioredoxin]-dithiol</text>
        <dbReference type="Rhea" id="RHEA:23252"/>
        <dbReference type="Rhea" id="RHEA-COMP:10698"/>
        <dbReference type="Rhea" id="RHEA-COMP:10700"/>
        <dbReference type="ChEBI" id="CHEBI:15377"/>
        <dbReference type="ChEBI" id="CHEBI:29950"/>
        <dbReference type="ChEBI" id="CHEBI:50058"/>
        <dbReference type="ChEBI" id="CHEBI:57930"/>
        <dbReference type="ChEBI" id="CHEBI:73316"/>
        <dbReference type="EC" id="1.17.4.1"/>
    </reaction>
</comment>
<dbReference type="SUPFAM" id="SSF48168">
    <property type="entry name" value="R1 subunit of ribonucleotide reductase, N-terminal domain"/>
    <property type="match status" value="1"/>
</dbReference>
<evidence type="ECO:0000256" key="4">
    <source>
        <dbReference type="ARBA" id="ARBA00022840"/>
    </source>
</evidence>
<evidence type="ECO:0000313" key="13">
    <source>
        <dbReference type="EMBL" id="MDP9896960.1"/>
    </source>
</evidence>
<keyword evidence="4 9" id="KW-0067">ATP-binding</keyword>
<keyword evidence="2" id="KW-0021">Allosteric enzyme</keyword>
<dbReference type="RefSeq" id="WP_307687059.1">
    <property type="nucleotide sequence ID" value="NZ_JAUSRD010000022.1"/>
</dbReference>
<comment type="caution">
    <text evidence="13">The sequence shown here is derived from an EMBL/GenBank/DDBJ whole genome shotgun (WGS) entry which is preliminary data.</text>
</comment>
<dbReference type="InterPro" id="IPR039718">
    <property type="entry name" value="Rrm1"/>
</dbReference>
<dbReference type="GO" id="GO:0005971">
    <property type="term" value="C:ribonucleoside-diphosphate reductase complex"/>
    <property type="evidence" value="ECO:0007669"/>
    <property type="project" value="TreeGrafter"/>
</dbReference>